<keyword evidence="1" id="KW-0812">Transmembrane</keyword>
<evidence type="ECO:0000313" key="3">
    <source>
        <dbReference type="Proteomes" id="UP000076335"/>
    </source>
</evidence>
<reference evidence="2 3" key="1">
    <citation type="submission" date="2015-12" db="EMBL/GenBank/DDBJ databases">
        <title>Genome sequence of Thalassospira lucentensis MCCC 1A02072.</title>
        <authorList>
            <person name="Lu L."/>
            <person name="Lai Q."/>
            <person name="Shao Z."/>
            <person name="Qian P."/>
        </authorList>
    </citation>
    <scope>NUCLEOTIDE SEQUENCE [LARGE SCALE GENOMIC DNA]</scope>
    <source>
        <strain evidence="2 3">MCCC 1A02072</strain>
    </source>
</reference>
<comment type="caution">
    <text evidence="2">The sequence shown here is derived from an EMBL/GenBank/DDBJ whole genome shotgun (WGS) entry which is preliminary data.</text>
</comment>
<accession>A0A154L5E2</accession>
<organism evidence="2 3">
    <name type="scientific">Thalassospira lucentensis</name>
    <dbReference type="NCBI Taxonomy" id="168935"/>
    <lineage>
        <taxon>Bacteria</taxon>
        <taxon>Pseudomonadati</taxon>
        <taxon>Pseudomonadota</taxon>
        <taxon>Alphaproteobacteria</taxon>
        <taxon>Rhodospirillales</taxon>
        <taxon>Thalassospiraceae</taxon>
        <taxon>Thalassospira</taxon>
    </lineage>
</organism>
<dbReference type="EMBL" id="LPVY01000013">
    <property type="protein sequence ID" value="KZB64134.1"/>
    <property type="molecule type" value="Genomic_DNA"/>
</dbReference>
<feature type="transmembrane region" description="Helical" evidence="1">
    <location>
        <begin position="40"/>
        <end position="61"/>
    </location>
</feature>
<name>A0A154L5E2_9PROT</name>
<sequence>MRNDDEYAIFDLPQYLPSVFAIAGLRVFQTIGISKNMAGIIKAYAMFLAVAGVFLCVPFKVHYTGIP</sequence>
<dbReference type="Proteomes" id="UP000076335">
    <property type="component" value="Unassembled WGS sequence"/>
</dbReference>
<protein>
    <submittedName>
        <fullName evidence="2">Uncharacterized protein</fullName>
    </submittedName>
</protein>
<evidence type="ECO:0000256" key="1">
    <source>
        <dbReference type="SAM" id="Phobius"/>
    </source>
</evidence>
<proteinExistence type="predicted"/>
<keyword evidence="1" id="KW-1133">Transmembrane helix</keyword>
<dbReference type="AlphaFoldDB" id="A0A154L5E2"/>
<gene>
    <name evidence="2" type="ORF">AUP42_20350</name>
</gene>
<keyword evidence="1" id="KW-0472">Membrane</keyword>
<evidence type="ECO:0000313" key="2">
    <source>
        <dbReference type="EMBL" id="KZB64134.1"/>
    </source>
</evidence>